<proteinExistence type="predicted"/>
<sequence>MDPNILKSGTFDVIWRKKMLGNYNGFTEQFYAQPLVFTPPSRHQRLYVISQQNIAYIMNATTGDILQSRQLKIPFLVSPDLEGCNDISDCIGSTATGVIDPETGTWYLTTKTYEDQTKSTPQGLAKGRYWFHALDVATLVDRKGFPVLIDGTVGDNAPWRMFEGGKHHQRPALMLVRDFVYAGFASHCVQWNFTGWVMGWNKYNGKSVAAWAMEGGKEKEKGIGGGVWMSGGGIASDNLGRMFFATGNGYASQLANEPIPGRSPPTALEEAVVNMVIKDDGSLSPVDFFMPWEKRDLDAMDKDLGTSGFVLLDAGVFKTDKVKRIGCIAGKTGKLYFLDLEDLGGYQMGPGRKDKVLQTVQMPAPVFSSAGSYPGEGGWVYITPVGKQAVAFKFGKDSAGNPVFTQAGVTAHTAAGRQGVGHGTVTSMNGQPGSCILWLTDVEGVNFRAYGCIPDDKGILPALLLVNNPGQSKFSRPTFGDGRVYLTTANGYVTALGSPVNMPFACKGAPLDAGMVLIGGQTVTEVKCVAKIGLVVDRVEMDPGATHFNLTGVPRLPAAFVTGATLTFNVIFKPLGIGPLGATINIRTTNSGRQPYAINTPVVIRGIARSIAPILVIQPNVLSFGEIITGSNESTVFDFAVENAGEGNLTVNGYKWSIDSPDGPYLSPAPTANAGGVYTIGPFNLTGLLKAGGIIRGNDRVVITTKFAPTKDGYFKLYLVITTTGGTKTVGAFGSAGSAPKAFFEWKTAGGTWIPYVSGVAFTFGPVLRGNQEVRTMRLTNKGGTTLTTTISKPPVSGSLAALNGLASIAEGSQLAPNASEEAQLICAPPKGQVNMPPLPLTSIWTFNNNDPTMGKQVIQFTCAGTSPQLGPASLSGNNQGRYRYLGCYKDADPERKMESLLYYRNESENGGCMSNCFSRGWRFAATEYEGECWCGNKTVGSTNVEDVTCGYLCKGDYRQYCGGDGAYMSLFGDEERYDPNNTSTTTKMSTSATVISSPASALPPITTTTITAKTTTETPRPDYMYLGCYLEPPTGLRALSKDTYTSDNGMTTTSCQGFCTSHSYPLSGTEYSSECYCGTTFAPNTTVVPLSSNVCNMPCSGAPSEICGGRGVLSVWNNTILIPTPEPKEVGRVGEYNALGCYAEGTTGRALDGAAIAKANMTVEGCVGFCQEGGWPLAGVEYSTECFCGKELQNGAVKAGDGGCNMVCGGDKLAFCGGYARLNIYSRITSTSKTINPPASTGTPKPTTSPLTRKSILASTIRTTVLIPSTAKTPPTP</sequence>
<feature type="region of interest" description="Disordered" evidence="7">
    <location>
        <begin position="1234"/>
        <end position="1253"/>
    </location>
</feature>
<dbReference type="PROSITE" id="PS51212">
    <property type="entry name" value="WSC"/>
    <property type="match status" value="3"/>
</dbReference>
<evidence type="ECO:0000256" key="4">
    <source>
        <dbReference type="ARBA" id="ARBA00022989"/>
    </source>
</evidence>
<feature type="domain" description="WSC" evidence="8">
    <location>
        <begin position="1136"/>
        <end position="1229"/>
    </location>
</feature>
<dbReference type="Gene3D" id="2.60.40.10">
    <property type="entry name" value="Immunoglobulins"/>
    <property type="match status" value="1"/>
</dbReference>
<keyword evidence="10" id="KW-1185">Reference proteome</keyword>
<keyword evidence="5" id="KW-0472">Membrane</keyword>
<dbReference type="SUPFAM" id="SSF50998">
    <property type="entry name" value="Quinoprotein alcohol dehydrogenase-like"/>
    <property type="match status" value="1"/>
</dbReference>
<evidence type="ECO:0000256" key="7">
    <source>
        <dbReference type="SAM" id="MobiDB-lite"/>
    </source>
</evidence>
<dbReference type="AlphaFoldDB" id="A0A3N4LAV8"/>
<keyword evidence="4" id="KW-1133">Transmembrane helix</keyword>
<dbReference type="OrthoDB" id="5985073at2759"/>
<accession>A0A3N4LAV8</accession>
<dbReference type="InterPro" id="IPR002889">
    <property type="entry name" value="WSC_carb-bd"/>
</dbReference>
<dbReference type="InterPro" id="IPR011047">
    <property type="entry name" value="Quinoprotein_ADH-like_sf"/>
</dbReference>
<evidence type="ECO:0000256" key="5">
    <source>
        <dbReference type="ARBA" id="ARBA00023136"/>
    </source>
</evidence>
<evidence type="ECO:0000256" key="2">
    <source>
        <dbReference type="ARBA" id="ARBA00022692"/>
    </source>
</evidence>
<evidence type="ECO:0000313" key="9">
    <source>
        <dbReference type="EMBL" id="RPB18619.1"/>
    </source>
</evidence>
<comment type="subcellular location">
    <subcellularLocation>
        <location evidence="1">Membrane</location>
        <topology evidence="1">Single-pass membrane protein</topology>
    </subcellularLocation>
</comment>
<dbReference type="InterPro" id="IPR051836">
    <property type="entry name" value="Kremen_rcpt"/>
</dbReference>
<dbReference type="EMBL" id="ML121619">
    <property type="protein sequence ID" value="RPB18619.1"/>
    <property type="molecule type" value="Genomic_DNA"/>
</dbReference>
<protein>
    <submittedName>
        <fullName evidence="9">WSC-domain-containing protein</fullName>
    </submittedName>
</protein>
<evidence type="ECO:0000259" key="8">
    <source>
        <dbReference type="PROSITE" id="PS51212"/>
    </source>
</evidence>
<dbReference type="GO" id="GO:0005886">
    <property type="term" value="C:plasma membrane"/>
    <property type="evidence" value="ECO:0007669"/>
    <property type="project" value="TreeGrafter"/>
</dbReference>
<gene>
    <name evidence="9" type="ORF">L211DRAFT_815276</name>
</gene>
<reference evidence="9 10" key="1">
    <citation type="journal article" date="2018" name="Nat. Ecol. Evol.">
        <title>Pezizomycetes genomes reveal the molecular basis of ectomycorrhizal truffle lifestyle.</title>
        <authorList>
            <person name="Murat C."/>
            <person name="Payen T."/>
            <person name="Noel B."/>
            <person name="Kuo A."/>
            <person name="Morin E."/>
            <person name="Chen J."/>
            <person name="Kohler A."/>
            <person name="Krizsan K."/>
            <person name="Balestrini R."/>
            <person name="Da Silva C."/>
            <person name="Montanini B."/>
            <person name="Hainaut M."/>
            <person name="Levati E."/>
            <person name="Barry K.W."/>
            <person name="Belfiori B."/>
            <person name="Cichocki N."/>
            <person name="Clum A."/>
            <person name="Dockter R.B."/>
            <person name="Fauchery L."/>
            <person name="Guy J."/>
            <person name="Iotti M."/>
            <person name="Le Tacon F."/>
            <person name="Lindquist E.A."/>
            <person name="Lipzen A."/>
            <person name="Malagnac F."/>
            <person name="Mello A."/>
            <person name="Molinier V."/>
            <person name="Miyauchi S."/>
            <person name="Poulain J."/>
            <person name="Riccioni C."/>
            <person name="Rubini A."/>
            <person name="Sitrit Y."/>
            <person name="Splivallo R."/>
            <person name="Traeger S."/>
            <person name="Wang M."/>
            <person name="Zifcakova L."/>
            <person name="Wipf D."/>
            <person name="Zambonelli A."/>
            <person name="Paolocci F."/>
            <person name="Nowrousian M."/>
            <person name="Ottonello S."/>
            <person name="Baldrian P."/>
            <person name="Spatafora J.W."/>
            <person name="Henrissat B."/>
            <person name="Nagy L.G."/>
            <person name="Aury J.M."/>
            <person name="Wincker P."/>
            <person name="Grigoriev I.V."/>
            <person name="Bonfante P."/>
            <person name="Martin F.M."/>
        </authorList>
    </citation>
    <scope>NUCLEOTIDE SEQUENCE [LARGE SCALE GENOMIC DNA]</scope>
    <source>
        <strain evidence="9 10">ATCC MYA-4762</strain>
    </source>
</reference>
<keyword evidence="6" id="KW-0325">Glycoprotein</keyword>
<organism evidence="9 10">
    <name type="scientific">Terfezia boudieri ATCC MYA-4762</name>
    <dbReference type="NCBI Taxonomy" id="1051890"/>
    <lineage>
        <taxon>Eukaryota</taxon>
        <taxon>Fungi</taxon>
        <taxon>Dikarya</taxon>
        <taxon>Ascomycota</taxon>
        <taxon>Pezizomycotina</taxon>
        <taxon>Pezizomycetes</taxon>
        <taxon>Pezizales</taxon>
        <taxon>Pezizaceae</taxon>
        <taxon>Terfezia</taxon>
    </lineage>
</organism>
<evidence type="ECO:0000256" key="1">
    <source>
        <dbReference type="ARBA" id="ARBA00004167"/>
    </source>
</evidence>
<evidence type="ECO:0000313" key="10">
    <source>
        <dbReference type="Proteomes" id="UP000267821"/>
    </source>
</evidence>
<keyword evidence="3" id="KW-0732">Signal</keyword>
<evidence type="ECO:0000256" key="3">
    <source>
        <dbReference type="ARBA" id="ARBA00022729"/>
    </source>
</evidence>
<dbReference type="PANTHER" id="PTHR24269">
    <property type="entry name" value="KREMEN PROTEIN"/>
    <property type="match status" value="1"/>
</dbReference>
<keyword evidence="2" id="KW-0812">Transmembrane</keyword>
<dbReference type="PANTHER" id="PTHR24269:SF16">
    <property type="entry name" value="PROTEIN SLG1"/>
    <property type="match status" value="1"/>
</dbReference>
<feature type="domain" description="WSC" evidence="8">
    <location>
        <begin position="882"/>
        <end position="974"/>
    </location>
</feature>
<dbReference type="STRING" id="1051890.A0A3N4LAV8"/>
<dbReference type="InParanoid" id="A0A3N4LAV8"/>
<name>A0A3N4LAV8_9PEZI</name>
<dbReference type="Proteomes" id="UP000267821">
    <property type="component" value="Unassembled WGS sequence"/>
</dbReference>
<dbReference type="Pfam" id="PF01822">
    <property type="entry name" value="WSC"/>
    <property type="match status" value="3"/>
</dbReference>
<dbReference type="InterPro" id="IPR013783">
    <property type="entry name" value="Ig-like_fold"/>
</dbReference>
<feature type="domain" description="WSC" evidence="8">
    <location>
        <begin position="1023"/>
        <end position="1120"/>
    </location>
</feature>
<dbReference type="SMART" id="SM00321">
    <property type="entry name" value="WSC"/>
    <property type="match status" value="3"/>
</dbReference>
<evidence type="ECO:0000256" key="6">
    <source>
        <dbReference type="ARBA" id="ARBA00023180"/>
    </source>
</evidence>